<reference evidence="1 2" key="1">
    <citation type="submission" date="2015-01" db="EMBL/GenBank/DDBJ databases">
        <title>Lifestyle Evolution in Cyanobacterial Symbionts of Sponges.</title>
        <authorList>
            <person name="Burgsdorf I."/>
            <person name="Slaby B.M."/>
            <person name="Handley K.M."/>
            <person name="Haber M."/>
            <person name="Blom J."/>
            <person name="Marshall C.W."/>
            <person name="Gilbert J.A."/>
            <person name="Hentschel U."/>
            <person name="Steindler L."/>
        </authorList>
    </citation>
    <scope>NUCLEOTIDE SEQUENCE [LARGE SCALE GENOMIC DNA]</scope>
    <source>
        <strain evidence="1">142</strain>
    </source>
</reference>
<protein>
    <submittedName>
        <fullName evidence="1">Uncharacterized protein</fullName>
    </submittedName>
</protein>
<name>A0A6N3X8X6_9SYNE</name>
<dbReference type="EMBL" id="JXUO01000133">
    <property type="protein sequence ID" value="KKZ14773.1"/>
    <property type="molecule type" value="Genomic_DNA"/>
</dbReference>
<comment type="caution">
    <text evidence="1">The sequence shown here is derived from an EMBL/GenBank/DDBJ whole genome shotgun (WGS) entry which is preliminary data.</text>
</comment>
<organism evidence="1 2">
    <name type="scientific">Candidatus Synechococcus spongiarum 142</name>
    <dbReference type="NCBI Taxonomy" id="1608213"/>
    <lineage>
        <taxon>Bacteria</taxon>
        <taxon>Bacillati</taxon>
        <taxon>Cyanobacteriota</taxon>
        <taxon>Cyanophyceae</taxon>
        <taxon>Synechococcales</taxon>
        <taxon>Synechococcaceae</taxon>
        <taxon>Synechococcus</taxon>
    </lineage>
</organism>
<sequence length="113" mass="11790">MTLLAHKLDLHQSLDFWLGYPQQGGARTLGGAAKSILQLASCGIASPSVFALVFAPATSLLGPAKHLNAASCIQRLSALMARGVLVNCGSASGLAVLYNMRVTPSQRTTPRTL</sequence>
<gene>
    <name evidence="1" type="ORF">TH68_04030</name>
</gene>
<accession>A0A6N3X8X6</accession>
<proteinExistence type="predicted"/>
<dbReference type="Proteomes" id="UP000035054">
    <property type="component" value="Unassembled WGS sequence"/>
</dbReference>
<dbReference type="AlphaFoldDB" id="A0A6N3X8X6"/>
<evidence type="ECO:0000313" key="1">
    <source>
        <dbReference type="EMBL" id="KKZ14773.1"/>
    </source>
</evidence>
<evidence type="ECO:0000313" key="2">
    <source>
        <dbReference type="Proteomes" id="UP000035054"/>
    </source>
</evidence>